<evidence type="ECO:0000313" key="1">
    <source>
        <dbReference type="EMBL" id="KGJ77095.1"/>
    </source>
</evidence>
<accession>A0A099JGD9</accession>
<sequence length="67" mass="7502">MALVDRVIGLQAEVANLNVIYPNRINSLEAELRALLASRTWKAGLATVSPMLFARKVLRKIKNRKKA</sequence>
<evidence type="ECO:0000313" key="2">
    <source>
        <dbReference type="Proteomes" id="UP000029864"/>
    </source>
</evidence>
<protein>
    <submittedName>
        <fullName evidence="1">Uncharacterized protein</fullName>
    </submittedName>
</protein>
<gene>
    <name evidence="1" type="ORF">GY21_08410</name>
</gene>
<name>A0A099JGD9_9MICO</name>
<dbReference type="STRING" id="1001240.GY21_08410"/>
<comment type="caution">
    <text evidence="1">The sequence shown here is derived from an EMBL/GenBank/DDBJ whole genome shotgun (WGS) entry which is preliminary data.</text>
</comment>
<dbReference type="EMBL" id="JPXF01000028">
    <property type="protein sequence ID" value="KGJ77095.1"/>
    <property type="molecule type" value="Genomic_DNA"/>
</dbReference>
<dbReference type="Proteomes" id="UP000029864">
    <property type="component" value="Unassembled WGS sequence"/>
</dbReference>
<proteinExistence type="predicted"/>
<organism evidence="1 2">
    <name type="scientific">Cryobacterium roopkundense</name>
    <dbReference type="NCBI Taxonomy" id="1001240"/>
    <lineage>
        <taxon>Bacteria</taxon>
        <taxon>Bacillati</taxon>
        <taxon>Actinomycetota</taxon>
        <taxon>Actinomycetes</taxon>
        <taxon>Micrococcales</taxon>
        <taxon>Microbacteriaceae</taxon>
        <taxon>Cryobacterium</taxon>
    </lineage>
</organism>
<dbReference type="AlphaFoldDB" id="A0A099JGD9"/>
<keyword evidence="2" id="KW-1185">Reference proteome</keyword>
<reference evidence="1 2" key="1">
    <citation type="submission" date="2014-08" db="EMBL/GenBank/DDBJ databases">
        <authorList>
            <person name="Sisinthy S."/>
        </authorList>
    </citation>
    <scope>NUCLEOTIDE SEQUENCE [LARGE SCALE GENOMIC DNA]</scope>
    <source>
        <strain evidence="1 2">RuG17</strain>
    </source>
</reference>